<reference evidence="1 2" key="1">
    <citation type="journal article" date="2024" name="Can. J. Microbiol.">
        <title>Biological and genomic characteristics of three novel bacteriophages and a phage-plasmid of Klebsiella pneumoniae.</title>
        <authorList>
            <person name="Uskudar-Guclu A."/>
            <person name="Unlu S."/>
            <person name="Salih-Dogan H."/>
            <person name="Yalcin S."/>
            <person name="Basustaoglu A."/>
        </authorList>
    </citation>
    <scope>NUCLEOTIDE SEQUENCE [LARGE SCALE GENOMIC DNA]</scope>
</reference>
<proteinExistence type="predicted"/>
<evidence type="ECO:0000313" key="2">
    <source>
        <dbReference type="Proteomes" id="UP001654236"/>
    </source>
</evidence>
<evidence type="ECO:0000313" key="1">
    <source>
        <dbReference type="EMBL" id="WJE88632.1"/>
    </source>
</evidence>
<organism evidence="1 2">
    <name type="scientific">Klebsiella phage Kpn13</name>
    <dbReference type="NCBI Taxonomy" id="3044024"/>
    <lineage>
        <taxon>Viruses</taxon>
        <taxon>Duplodnaviria</taxon>
        <taxon>Heunggongvirae</taxon>
        <taxon>Uroviricota</taxon>
        <taxon>Caudoviricetes</taxon>
        <taxon>Autographivirales</taxon>
        <taxon>Autoscriptoviridae</taxon>
        <taxon>Slopekvirinae</taxon>
        <taxon>Drulisvirus</taxon>
        <taxon>Drulisvirus Kpn13</taxon>
    </lineage>
</organism>
<sequence>MLYTLCGIHSAPCSLDSEERAAHASTVWFVSEPR</sequence>
<dbReference type="Proteomes" id="UP001654236">
    <property type="component" value="Segment"/>
</dbReference>
<protein>
    <submittedName>
        <fullName evidence="1">Uncharacterized protein</fullName>
    </submittedName>
</protein>
<accession>A0AAT9V661</accession>
<keyword evidence="2" id="KW-1185">Reference proteome</keyword>
<dbReference type="EMBL" id="OQ790081">
    <property type="protein sequence ID" value="WJE88632.1"/>
    <property type="molecule type" value="Genomic_DNA"/>
</dbReference>
<name>A0AAT9V661_9CAUD</name>